<dbReference type="Proteomes" id="UP000266841">
    <property type="component" value="Unassembled WGS sequence"/>
</dbReference>
<reference evidence="2 3" key="1">
    <citation type="journal article" date="2012" name="Genome Biol.">
        <title>Genome and low-iron response of an oceanic diatom adapted to chronic iron limitation.</title>
        <authorList>
            <person name="Lommer M."/>
            <person name="Specht M."/>
            <person name="Roy A.S."/>
            <person name="Kraemer L."/>
            <person name="Andreson R."/>
            <person name="Gutowska M.A."/>
            <person name="Wolf J."/>
            <person name="Bergner S.V."/>
            <person name="Schilhabel M.B."/>
            <person name="Klostermeier U.C."/>
            <person name="Beiko R.G."/>
            <person name="Rosenstiel P."/>
            <person name="Hippler M."/>
            <person name="Laroche J."/>
        </authorList>
    </citation>
    <scope>NUCLEOTIDE SEQUENCE [LARGE SCALE GENOMIC DNA]</scope>
    <source>
        <strain evidence="2 3">CCMP1005</strain>
    </source>
</reference>
<feature type="region of interest" description="Disordered" evidence="1">
    <location>
        <begin position="38"/>
        <end position="63"/>
    </location>
</feature>
<name>K0RPE5_THAOC</name>
<dbReference type="EMBL" id="AGNL01033578">
    <property type="protein sequence ID" value="EJK55633.1"/>
    <property type="molecule type" value="Genomic_DNA"/>
</dbReference>
<proteinExistence type="predicted"/>
<evidence type="ECO:0000313" key="3">
    <source>
        <dbReference type="Proteomes" id="UP000266841"/>
    </source>
</evidence>
<dbReference type="AlphaFoldDB" id="K0RPE5"/>
<comment type="caution">
    <text evidence="2">The sequence shown here is derived from an EMBL/GenBank/DDBJ whole genome shotgun (WGS) entry which is preliminary data.</text>
</comment>
<evidence type="ECO:0000256" key="1">
    <source>
        <dbReference type="SAM" id="MobiDB-lite"/>
    </source>
</evidence>
<protein>
    <submittedName>
        <fullName evidence="2">Uncharacterized protein</fullName>
    </submittedName>
</protein>
<evidence type="ECO:0000313" key="2">
    <source>
        <dbReference type="EMBL" id="EJK55633.1"/>
    </source>
</evidence>
<gene>
    <name evidence="2" type="ORF">THAOC_24615</name>
</gene>
<organism evidence="2 3">
    <name type="scientific">Thalassiosira oceanica</name>
    <name type="common">Marine diatom</name>
    <dbReference type="NCBI Taxonomy" id="159749"/>
    <lineage>
        <taxon>Eukaryota</taxon>
        <taxon>Sar</taxon>
        <taxon>Stramenopiles</taxon>
        <taxon>Ochrophyta</taxon>
        <taxon>Bacillariophyta</taxon>
        <taxon>Coscinodiscophyceae</taxon>
        <taxon>Thalassiosirophycidae</taxon>
        <taxon>Thalassiosirales</taxon>
        <taxon>Thalassiosiraceae</taxon>
        <taxon>Thalassiosira</taxon>
    </lineage>
</organism>
<dbReference type="eggNOG" id="ENOG502SZ23">
    <property type="taxonomic scope" value="Eukaryota"/>
</dbReference>
<feature type="non-terminal residue" evidence="2">
    <location>
        <position position="89"/>
    </location>
</feature>
<sequence>MVVAASYGGLCIGEDARSIQRRGSLAGGLMGTTARLLETRSSPWEANRRRNPPNTPNNMSAEDDDLYGDLATVTVKPATTSQLTFASKQ</sequence>
<keyword evidence="3" id="KW-1185">Reference proteome</keyword>
<accession>K0RPE5</accession>